<evidence type="ECO:0000313" key="1">
    <source>
        <dbReference type="EMBL" id="KAH7980376.1"/>
    </source>
</evidence>
<evidence type="ECO:0000313" key="2">
    <source>
        <dbReference type="Proteomes" id="UP000821865"/>
    </source>
</evidence>
<sequence>MSGEACSCDSKWADSESWRRRRHRPLRDTSVAVFMRLSATFAVACLLLHTAGRVSAQLVPGMYTFFSVVVGIVCPDTVDLVGRVDLGLLPPGVEVRPGICEQRPAWLDADGTPMFLGPDTAYGISRGANLSVSTAEAFPCACRWLARISLLIFISG</sequence>
<comment type="caution">
    <text evidence="1">The sequence shown here is derived from an EMBL/GenBank/DDBJ whole genome shotgun (WGS) entry which is preliminary data.</text>
</comment>
<organism evidence="1 2">
    <name type="scientific">Dermacentor silvarum</name>
    <name type="common">Tick</name>
    <dbReference type="NCBI Taxonomy" id="543639"/>
    <lineage>
        <taxon>Eukaryota</taxon>
        <taxon>Metazoa</taxon>
        <taxon>Ecdysozoa</taxon>
        <taxon>Arthropoda</taxon>
        <taxon>Chelicerata</taxon>
        <taxon>Arachnida</taxon>
        <taxon>Acari</taxon>
        <taxon>Parasitiformes</taxon>
        <taxon>Ixodida</taxon>
        <taxon>Ixodoidea</taxon>
        <taxon>Ixodidae</taxon>
        <taxon>Rhipicephalinae</taxon>
        <taxon>Dermacentor</taxon>
    </lineage>
</organism>
<name>A0ACB8E186_DERSI</name>
<keyword evidence="2" id="KW-1185">Reference proteome</keyword>
<reference evidence="1" key="1">
    <citation type="submission" date="2020-05" db="EMBL/GenBank/DDBJ databases">
        <title>Large-scale comparative analyses of tick genomes elucidate their genetic diversity and vector capacities.</title>
        <authorList>
            <person name="Jia N."/>
            <person name="Wang J."/>
            <person name="Shi W."/>
            <person name="Du L."/>
            <person name="Sun Y."/>
            <person name="Zhan W."/>
            <person name="Jiang J."/>
            <person name="Wang Q."/>
            <person name="Zhang B."/>
            <person name="Ji P."/>
            <person name="Sakyi L.B."/>
            <person name="Cui X."/>
            <person name="Yuan T."/>
            <person name="Jiang B."/>
            <person name="Yang W."/>
            <person name="Lam T.T.-Y."/>
            <person name="Chang Q."/>
            <person name="Ding S."/>
            <person name="Wang X."/>
            <person name="Zhu J."/>
            <person name="Ruan X."/>
            <person name="Zhao L."/>
            <person name="Wei J."/>
            <person name="Que T."/>
            <person name="Du C."/>
            <person name="Cheng J."/>
            <person name="Dai P."/>
            <person name="Han X."/>
            <person name="Huang E."/>
            <person name="Gao Y."/>
            <person name="Liu J."/>
            <person name="Shao H."/>
            <person name="Ye R."/>
            <person name="Li L."/>
            <person name="Wei W."/>
            <person name="Wang X."/>
            <person name="Wang C."/>
            <person name="Yang T."/>
            <person name="Huo Q."/>
            <person name="Li W."/>
            <person name="Guo W."/>
            <person name="Chen H."/>
            <person name="Zhou L."/>
            <person name="Ni X."/>
            <person name="Tian J."/>
            <person name="Zhou Y."/>
            <person name="Sheng Y."/>
            <person name="Liu T."/>
            <person name="Pan Y."/>
            <person name="Xia L."/>
            <person name="Li J."/>
            <person name="Zhao F."/>
            <person name="Cao W."/>
        </authorList>
    </citation>
    <scope>NUCLEOTIDE SEQUENCE</scope>
    <source>
        <strain evidence="1">Dsil-2018</strain>
    </source>
</reference>
<dbReference type="Proteomes" id="UP000821865">
    <property type="component" value="Chromosome 1"/>
</dbReference>
<accession>A0ACB8E186</accession>
<proteinExistence type="predicted"/>
<dbReference type="EMBL" id="CM023470">
    <property type="protein sequence ID" value="KAH7980376.1"/>
    <property type="molecule type" value="Genomic_DNA"/>
</dbReference>
<gene>
    <name evidence="1" type="ORF">HPB49_015410</name>
</gene>
<protein>
    <submittedName>
        <fullName evidence="1">Uncharacterized protein</fullName>
    </submittedName>
</protein>